<feature type="compositionally biased region" description="Basic and acidic residues" evidence="2">
    <location>
        <begin position="235"/>
        <end position="258"/>
    </location>
</feature>
<feature type="compositionally biased region" description="Polar residues" evidence="2">
    <location>
        <begin position="551"/>
        <end position="575"/>
    </location>
</feature>
<feature type="compositionally biased region" description="Polar residues" evidence="2">
    <location>
        <begin position="350"/>
        <end position="365"/>
    </location>
</feature>
<keyword evidence="1" id="KW-0175">Coiled coil</keyword>
<dbReference type="EMBL" id="VSWC01000183">
    <property type="protein sequence ID" value="KAA1069686.1"/>
    <property type="molecule type" value="Genomic_DNA"/>
</dbReference>
<feature type="compositionally biased region" description="Acidic residues" evidence="2">
    <location>
        <begin position="505"/>
        <end position="517"/>
    </location>
</feature>
<name>A0A5B0M035_PUCGR</name>
<feature type="region of interest" description="Disordered" evidence="2">
    <location>
        <begin position="178"/>
        <end position="263"/>
    </location>
</feature>
<feature type="compositionally biased region" description="Low complexity" evidence="2">
    <location>
        <begin position="708"/>
        <end position="723"/>
    </location>
</feature>
<comment type="caution">
    <text evidence="3">The sequence shown here is derived from an EMBL/GenBank/DDBJ whole genome shotgun (WGS) entry which is preliminary data.</text>
</comment>
<dbReference type="Proteomes" id="UP000324748">
    <property type="component" value="Unassembled WGS sequence"/>
</dbReference>
<feature type="coiled-coil region" evidence="1">
    <location>
        <begin position="1043"/>
        <end position="1098"/>
    </location>
</feature>
<feature type="compositionally biased region" description="Basic residues" evidence="2">
    <location>
        <begin position="883"/>
        <end position="898"/>
    </location>
</feature>
<keyword evidence="4" id="KW-1185">Reference proteome</keyword>
<protein>
    <submittedName>
        <fullName evidence="3">Uncharacterized protein</fullName>
    </submittedName>
</protein>
<evidence type="ECO:0000313" key="4">
    <source>
        <dbReference type="Proteomes" id="UP000324748"/>
    </source>
</evidence>
<evidence type="ECO:0000313" key="3">
    <source>
        <dbReference type="EMBL" id="KAA1069686.1"/>
    </source>
</evidence>
<feature type="compositionally biased region" description="Polar residues" evidence="2">
    <location>
        <begin position="478"/>
        <end position="501"/>
    </location>
</feature>
<proteinExistence type="predicted"/>
<feature type="region of interest" description="Disordered" evidence="2">
    <location>
        <begin position="346"/>
        <end position="660"/>
    </location>
</feature>
<dbReference type="AlphaFoldDB" id="A0A5B0M035"/>
<evidence type="ECO:0000256" key="2">
    <source>
        <dbReference type="SAM" id="MobiDB-lite"/>
    </source>
</evidence>
<sequence length="1099" mass="120477">MAANQEQEDEIVVLFEQRSTQKMRAPLIRLVSPEISLVSSRATQEIQQLTDAKPVKQLAITVAIKKLDLHLQTVSPSTASRSRTGSWRPDSNAQRLILKLDSVEGLQFQGLQSLPGFLHKSIQPSQLIEVAVTKISRPAGSSRVSSQHNSERDTAVVEAYELKIIYRLQERKAVKIGSNGRTNQRCKIEDRGSRNGSHSKATKIADHEDVILISSDEDEGPQSAARNKKAGCLGNRKDSDEDIKMKADDVKPDSDERSSPTSAQTSYELSCCLNLNGFDPSEETKGLQHLLNYSDLSPVKPTPTDSLSDADDEQTDLDETIKRFKNCTQLIAFLKKDERLIGLRLDLERPQTSSPAPRVEQNNPNDGDATPLISGDEILNGPKADLETRQTESPPLPVEHSNDTPTALISGPPAFDRESQNAENISKDGLGKEDPAPTLEDNGGDRNDSAMEFEMMNLDDSVNRVGEQEGSDERTRDNTTPTDEPDSGINTNTSHAPSQSIVADENGEQDGPDDTDDRNEQVQTDLSQSDRMDVDEFNRGDNPSPDCGATASPNDPKTISSIAGLRDSQSNNPDDSGSESDDASLDFMNFLFEESTTPPFEELDRDPTSNRNTSSDHDLFQPFDPVTIPSTAPPQPPITEGNNPSLASITDPAPEQEQTELERALNEVNARYDFFNDSDPFHSHLSTPEDCIMDDPIAGSLDQSDTRVTPPVSVQVDTSSTTPSPSPRMNGRRGPTVSTPAPGAVQPDRMEVDIPVPADKPADIPARDNFPADSRDTVRTQTQVPAVAGAQADIPVTVGTTNDIAVPGGTPADIPVTVNRPVDPPAPKRRPTSGPATAGMPGDIPVLVGPSTDIPPPTDKSWSKEKSTKATTRSQGTRSRLPNLKKKTHRPVGKNKRRVGPDDDSESSSESFISTDDSSESDSQRSSTMLPSQPQLSGLLGKGPKGNGAPLSYHVLSVRNAALEDFMKRYTAQSRKKIGQLGRQAERLKRTSTKKSVVCRNLKNRLQNKDDKILEFNQDYPSELQSLEHKLKVRMVPIMYNQLRSARAELAQQSTQIEIYRKERELQSLIREDLQAECKELEAKIRRLESNQNSLMELF</sequence>
<dbReference type="OrthoDB" id="2498380at2759"/>
<feature type="compositionally biased region" description="Basic and acidic residues" evidence="2">
    <location>
        <begin position="415"/>
        <end position="435"/>
    </location>
</feature>
<feature type="region of interest" description="Disordered" evidence="2">
    <location>
        <begin position="686"/>
        <end position="780"/>
    </location>
</feature>
<feature type="compositionally biased region" description="Basic and acidic residues" evidence="2">
    <location>
        <begin position="528"/>
        <end position="539"/>
    </location>
</feature>
<accession>A0A5B0M035</accession>
<gene>
    <name evidence="3" type="ORF">PGT21_031555</name>
</gene>
<evidence type="ECO:0000256" key="1">
    <source>
        <dbReference type="SAM" id="Coils"/>
    </source>
</evidence>
<feature type="region of interest" description="Disordered" evidence="2">
    <location>
        <begin position="294"/>
        <end position="314"/>
    </location>
</feature>
<feature type="compositionally biased region" description="Polar residues" evidence="2">
    <location>
        <begin position="869"/>
        <end position="880"/>
    </location>
</feature>
<feature type="region of interest" description="Disordered" evidence="2">
    <location>
        <begin position="801"/>
        <end position="945"/>
    </location>
</feature>
<organism evidence="3 4">
    <name type="scientific">Puccinia graminis f. sp. tritici</name>
    <dbReference type="NCBI Taxonomy" id="56615"/>
    <lineage>
        <taxon>Eukaryota</taxon>
        <taxon>Fungi</taxon>
        <taxon>Dikarya</taxon>
        <taxon>Basidiomycota</taxon>
        <taxon>Pucciniomycotina</taxon>
        <taxon>Pucciniomycetes</taxon>
        <taxon>Pucciniales</taxon>
        <taxon>Pucciniaceae</taxon>
        <taxon>Puccinia</taxon>
    </lineage>
</organism>
<reference evidence="3 4" key="1">
    <citation type="submission" date="2019-05" db="EMBL/GenBank/DDBJ databases">
        <title>Emergence of the Ug99 lineage of the wheat stem rust pathogen through somatic hybridization.</title>
        <authorList>
            <person name="Li F."/>
            <person name="Upadhyaya N.M."/>
            <person name="Sperschneider J."/>
            <person name="Matny O."/>
            <person name="Nguyen-Phuc H."/>
            <person name="Mago R."/>
            <person name="Raley C."/>
            <person name="Miller M.E."/>
            <person name="Silverstein K.A.T."/>
            <person name="Henningsen E."/>
            <person name="Hirsch C.D."/>
            <person name="Visser B."/>
            <person name="Pretorius Z.A."/>
            <person name="Steffenson B.J."/>
            <person name="Schwessinger B."/>
            <person name="Dodds P.N."/>
            <person name="Figueroa M."/>
        </authorList>
    </citation>
    <scope>NUCLEOTIDE SEQUENCE [LARGE SCALE GENOMIC DNA]</scope>
    <source>
        <strain evidence="3">21-0</strain>
    </source>
</reference>